<evidence type="ECO:0000313" key="5">
    <source>
        <dbReference type="Proteomes" id="UP000189580"/>
    </source>
</evidence>
<dbReference type="GO" id="GO:0005634">
    <property type="term" value="C:nucleus"/>
    <property type="evidence" value="ECO:0007669"/>
    <property type="project" value="TreeGrafter"/>
</dbReference>
<feature type="domain" description="FHA" evidence="3">
    <location>
        <begin position="253"/>
        <end position="309"/>
    </location>
</feature>
<sequence>MSTASPGSGSPLRDPSDAVRSMSHTPTGYENIKLEHDAFGMLPPPGAAPDAGSGHESNLTGNNILNQAGSGGSSSSGASNMDIFATPKNDRTLPSSLIASLLDPLTEVRKPTLERSLDGNSMSLNNGLGSTLILPGRASSMPPETPSSIRDREAAGSGAFSTLGSPSSFPLTFASSQAQVKTESGSNTNPNTTSSELSAANAITTGSTIHPTGDNSTNNHNNNELDIDESARVSAYARLDFESFTFYVQTLQVILGRRAENGTGMVDVHLGPAKAISRKHAKIFYNFGTQRFELSVMGRNGAFVGDVFVETGSTVPLSDG</sequence>
<evidence type="ECO:0000259" key="3">
    <source>
        <dbReference type="PROSITE" id="PS50006"/>
    </source>
</evidence>
<evidence type="ECO:0000313" key="4">
    <source>
        <dbReference type="EMBL" id="ANB12164.1"/>
    </source>
</evidence>
<keyword evidence="5" id="KW-1185">Reference proteome</keyword>
<dbReference type="RefSeq" id="XP_018734641.1">
    <property type="nucleotide sequence ID" value="XM_018881068.1"/>
</dbReference>
<dbReference type="KEGG" id="slb:AWJ20_402"/>
<feature type="compositionally biased region" description="Polar residues" evidence="2">
    <location>
        <begin position="55"/>
        <end position="67"/>
    </location>
</feature>
<dbReference type="AlphaFoldDB" id="A0A167CVU3"/>
<keyword evidence="1" id="KW-0539">Nucleus</keyword>
<dbReference type="InterPro" id="IPR008984">
    <property type="entry name" value="SMAD_FHA_dom_sf"/>
</dbReference>
<dbReference type="GO" id="GO:0060962">
    <property type="term" value="P:regulation of ribosomal protein gene transcription by RNA polymerase II"/>
    <property type="evidence" value="ECO:0007669"/>
    <property type="project" value="InterPro"/>
</dbReference>
<dbReference type="InterPro" id="IPR000253">
    <property type="entry name" value="FHA_dom"/>
</dbReference>
<dbReference type="SMART" id="SM00240">
    <property type="entry name" value="FHA"/>
    <property type="match status" value="1"/>
</dbReference>
<dbReference type="EMBL" id="CP014501">
    <property type="protein sequence ID" value="ANB12164.1"/>
    <property type="molecule type" value="Genomic_DNA"/>
</dbReference>
<organism evidence="4 5">
    <name type="scientific">Sugiyamaella lignohabitans</name>
    <dbReference type="NCBI Taxonomy" id="796027"/>
    <lineage>
        <taxon>Eukaryota</taxon>
        <taxon>Fungi</taxon>
        <taxon>Dikarya</taxon>
        <taxon>Ascomycota</taxon>
        <taxon>Saccharomycotina</taxon>
        <taxon>Dipodascomycetes</taxon>
        <taxon>Dipodascales</taxon>
        <taxon>Trichomonascaceae</taxon>
        <taxon>Sugiyamaella</taxon>
    </lineage>
</organism>
<proteinExistence type="predicted"/>
<reference evidence="4 5" key="1">
    <citation type="submission" date="2016-02" db="EMBL/GenBank/DDBJ databases">
        <title>Complete genome sequence and transcriptome regulation of the pentose utilising yeast Sugiyamaella lignohabitans.</title>
        <authorList>
            <person name="Bellasio M."/>
            <person name="Peymann A."/>
            <person name="Valli M."/>
            <person name="Sipitzky M."/>
            <person name="Graf A."/>
            <person name="Sauer M."/>
            <person name="Marx H."/>
            <person name="Mattanovich D."/>
        </authorList>
    </citation>
    <scope>NUCLEOTIDE SEQUENCE [LARGE SCALE GENOMIC DNA]</scope>
    <source>
        <strain evidence="4 5">CBS 10342</strain>
    </source>
</reference>
<evidence type="ECO:0000256" key="2">
    <source>
        <dbReference type="SAM" id="MobiDB-lite"/>
    </source>
</evidence>
<name>A0A167CVU3_9ASCO</name>
<feature type="region of interest" description="Disordered" evidence="2">
    <location>
        <begin position="1"/>
        <end position="87"/>
    </location>
</feature>
<feature type="compositionally biased region" description="Low complexity" evidence="2">
    <location>
        <begin position="186"/>
        <end position="195"/>
    </location>
</feature>
<dbReference type="Pfam" id="PF00498">
    <property type="entry name" value="FHA"/>
    <property type="match status" value="1"/>
</dbReference>
<protein>
    <submittedName>
        <fullName evidence="4">Fhl1p</fullName>
    </submittedName>
</protein>
<dbReference type="GeneID" id="30036106"/>
<feature type="region of interest" description="Disordered" evidence="2">
    <location>
        <begin position="175"/>
        <end position="195"/>
    </location>
</feature>
<dbReference type="PROSITE" id="PS50006">
    <property type="entry name" value="FHA_DOMAIN"/>
    <property type="match status" value="1"/>
</dbReference>
<gene>
    <name evidence="4" type="primary">FHL1</name>
    <name evidence="4" type="ORF">AWJ20_402</name>
</gene>
<dbReference type="InterPro" id="IPR045178">
    <property type="entry name" value="Fhl1/FHA1"/>
</dbReference>
<dbReference type="Proteomes" id="UP000189580">
    <property type="component" value="Chromosome a"/>
</dbReference>
<dbReference type="PANTHER" id="PTHR21712">
    <property type="entry name" value="PRE-RRNA-PROCESSING PROTEIN FHL1"/>
    <property type="match status" value="1"/>
</dbReference>
<dbReference type="Gene3D" id="2.60.200.20">
    <property type="match status" value="1"/>
</dbReference>
<accession>A0A167CVU3</accession>
<feature type="compositionally biased region" description="Polar residues" evidence="2">
    <location>
        <begin position="175"/>
        <end position="185"/>
    </location>
</feature>
<evidence type="ECO:0000256" key="1">
    <source>
        <dbReference type="ARBA" id="ARBA00023242"/>
    </source>
</evidence>
<dbReference type="OrthoDB" id="5954824at2759"/>
<dbReference type="GO" id="GO:0043565">
    <property type="term" value="F:sequence-specific DNA binding"/>
    <property type="evidence" value="ECO:0007669"/>
    <property type="project" value="TreeGrafter"/>
</dbReference>
<dbReference type="CDD" id="cd22701">
    <property type="entry name" value="FHA_FKH1-like"/>
    <property type="match status" value="1"/>
</dbReference>
<dbReference type="PANTHER" id="PTHR21712:SF29">
    <property type="entry name" value="PRE-RRNA-PROCESSING PROTEIN FHL1"/>
    <property type="match status" value="1"/>
</dbReference>
<dbReference type="SUPFAM" id="SSF49879">
    <property type="entry name" value="SMAD/FHA domain"/>
    <property type="match status" value="1"/>
</dbReference>